<dbReference type="AlphaFoldDB" id="A0A9X3MU72"/>
<reference evidence="2" key="1">
    <citation type="submission" date="2022-10" db="EMBL/GenBank/DDBJ databases">
        <title>The WGS of Solirubrobacter ginsenosidimutans DSM 21036.</title>
        <authorList>
            <person name="Jiang Z."/>
        </authorList>
    </citation>
    <scope>NUCLEOTIDE SEQUENCE</scope>
    <source>
        <strain evidence="2">DSM 21036</strain>
    </source>
</reference>
<organism evidence="2 3">
    <name type="scientific">Solirubrobacter ginsenosidimutans</name>
    <dbReference type="NCBI Taxonomy" id="490573"/>
    <lineage>
        <taxon>Bacteria</taxon>
        <taxon>Bacillati</taxon>
        <taxon>Actinomycetota</taxon>
        <taxon>Thermoleophilia</taxon>
        <taxon>Solirubrobacterales</taxon>
        <taxon>Solirubrobacteraceae</taxon>
        <taxon>Solirubrobacter</taxon>
    </lineage>
</organism>
<sequence>MKRAALLVACLGMAACGGGGARPSPSHGGGHAVAASGGSVVDGCVKAADGDPAELMLCLASHHIEVSETIRGCVSGVRDSDRLITCIRRYAR</sequence>
<accession>A0A9X3MU72</accession>
<dbReference type="PROSITE" id="PS51257">
    <property type="entry name" value="PROKAR_LIPOPROTEIN"/>
    <property type="match status" value="1"/>
</dbReference>
<evidence type="ECO:0000313" key="2">
    <source>
        <dbReference type="EMBL" id="MDA0161512.1"/>
    </source>
</evidence>
<dbReference type="RefSeq" id="WP_270040728.1">
    <property type="nucleotide sequence ID" value="NZ_JAPDOD010000012.1"/>
</dbReference>
<comment type="caution">
    <text evidence="2">The sequence shown here is derived from an EMBL/GenBank/DDBJ whole genome shotgun (WGS) entry which is preliminary data.</text>
</comment>
<keyword evidence="3" id="KW-1185">Reference proteome</keyword>
<feature type="chain" id="PRO_5040785572" evidence="1">
    <location>
        <begin position="22"/>
        <end position="92"/>
    </location>
</feature>
<evidence type="ECO:0000313" key="3">
    <source>
        <dbReference type="Proteomes" id="UP001149140"/>
    </source>
</evidence>
<feature type="signal peptide" evidence="1">
    <location>
        <begin position="1"/>
        <end position="21"/>
    </location>
</feature>
<gene>
    <name evidence="2" type="ORF">OM076_14645</name>
</gene>
<keyword evidence="1" id="KW-0732">Signal</keyword>
<proteinExistence type="predicted"/>
<name>A0A9X3MU72_9ACTN</name>
<dbReference type="EMBL" id="JAPDOD010000012">
    <property type="protein sequence ID" value="MDA0161512.1"/>
    <property type="molecule type" value="Genomic_DNA"/>
</dbReference>
<evidence type="ECO:0000256" key="1">
    <source>
        <dbReference type="SAM" id="SignalP"/>
    </source>
</evidence>
<protein>
    <submittedName>
        <fullName evidence="2">Uncharacterized protein</fullName>
    </submittedName>
</protein>
<dbReference type="Proteomes" id="UP001149140">
    <property type="component" value="Unassembled WGS sequence"/>
</dbReference>